<accession>A0A517NUA1</accession>
<dbReference type="AlphaFoldDB" id="A0A517NUA1"/>
<evidence type="ECO:0000313" key="2">
    <source>
        <dbReference type="Proteomes" id="UP000319817"/>
    </source>
</evidence>
<dbReference type="Proteomes" id="UP000319817">
    <property type="component" value="Chromosome"/>
</dbReference>
<evidence type="ECO:0000313" key="1">
    <source>
        <dbReference type="EMBL" id="QDT10704.1"/>
    </source>
</evidence>
<sequence>MKHFYDLRTVEDLEDGETATPEPDVRYELRSIRNEMIDAGPVRDVIRRGDALYARTNDGESFPVTGSDSHVLVPIGL</sequence>
<protein>
    <submittedName>
        <fullName evidence="1">Uncharacterized protein</fullName>
    </submittedName>
</protein>
<dbReference type="OrthoDB" id="287569at2"/>
<organism evidence="1 2">
    <name type="scientific">Stieleria marina</name>
    <dbReference type="NCBI Taxonomy" id="1930275"/>
    <lineage>
        <taxon>Bacteria</taxon>
        <taxon>Pseudomonadati</taxon>
        <taxon>Planctomycetota</taxon>
        <taxon>Planctomycetia</taxon>
        <taxon>Pirellulales</taxon>
        <taxon>Pirellulaceae</taxon>
        <taxon>Stieleria</taxon>
    </lineage>
</organism>
<name>A0A517NUA1_9BACT</name>
<proteinExistence type="predicted"/>
<dbReference type="RefSeq" id="WP_145418447.1">
    <property type="nucleotide sequence ID" value="NZ_CP036526.1"/>
</dbReference>
<reference evidence="1 2" key="1">
    <citation type="submission" date="2019-02" db="EMBL/GenBank/DDBJ databases">
        <title>Deep-cultivation of Planctomycetes and their phenomic and genomic characterization uncovers novel biology.</title>
        <authorList>
            <person name="Wiegand S."/>
            <person name="Jogler M."/>
            <person name="Boedeker C."/>
            <person name="Pinto D."/>
            <person name="Vollmers J."/>
            <person name="Rivas-Marin E."/>
            <person name="Kohn T."/>
            <person name="Peeters S.H."/>
            <person name="Heuer A."/>
            <person name="Rast P."/>
            <person name="Oberbeckmann S."/>
            <person name="Bunk B."/>
            <person name="Jeske O."/>
            <person name="Meyerdierks A."/>
            <person name="Storesund J.E."/>
            <person name="Kallscheuer N."/>
            <person name="Luecker S."/>
            <person name="Lage O.M."/>
            <person name="Pohl T."/>
            <person name="Merkel B.J."/>
            <person name="Hornburger P."/>
            <person name="Mueller R.-W."/>
            <person name="Bruemmer F."/>
            <person name="Labrenz M."/>
            <person name="Spormann A.M."/>
            <person name="Op den Camp H."/>
            <person name="Overmann J."/>
            <person name="Amann R."/>
            <person name="Jetten M.S.M."/>
            <person name="Mascher T."/>
            <person name="Medema M.H."/>
            <person name="Devos D.P."/>
            <person name="Kaster A.-K."/>
            <person name="Ovreas L."/>
            <person name="Rohde M."/>
            <person name="Galperin M.Y."/>
            <person name="Jogler C."/>
        </authorList>
    </citation>
    <scope>NUCLEOTIDE SEQUENCE [LARGE SCALE GENOMIC DNA]</scope>
    <source>
        <strain evidence="1 2">K23_9</strain>
    </source>
</reference>
<keyword evidence="2" id="KW-1185">Reference proteome</keyword>
<dbReference type="EMBL" id="CP036526">
    <property type="protein sequence ID" value="QDT10704.1"/>
    <property type="molecule type" value="Genomic_DNA"/>
</dbReference>
<gene>
    <name evidence="1" type="ORF">K239x_26620</name>
</gene>